<protein>
    <submittedName>
        <fullName evidence="6">Putative Patatin</fullName>
    </submittedName>
</protein>
<evidence type="ECO:0000256" key="4">
    <source>
        <dbReference type="PROSITE-ProRule" id="PRU01161"/>
    </source>
</evidence>
<dbReference type="AlphaFoldDB" id="A0A7Z7PQ06"/>
<reference evidence="6 7" key="1">
    <citation type="submission" date="2017-01" db="EMBL/GenBank/DDBJ databases">
        <authorList>
            <person name="Erauso G."/>
        </authorList>
    </citation>
    <scope>NUCLEOTIDE SEQUENCE [LARGE SCALE GENOMIC DNA]</scope>
    <source>
        <strain evidence="6">MESINF1</strain>
    </source>
</reference>
<keyword evidence="7" id="KW-1185">Reference proteome</keyword>
<evidence type="ECO:0000256" key="1">
    <source>
        <dbReference type="ARBA" id="ARBA00022801"/>
    </source>
</evidence>
<evidence type="ECO:0000256" key="2">
    <source>
        <dbReference type="ARBA" id="ARBA00022963"/>
    </source>
</evidence>
<sequence>MKIVFIILLCQAILFHGYLSASLALVLSGGGVRSIYQMGVWKALIQLGVEIDGVFGSSAGAINAAAVASREYEMALQFWLELEVGTIFNISEKTSELLKKGFTEWKLFEALSLAKEVIDSRGIDSEPLETLLERVLDEERIRTSGIDMGIVVYSLSRMKPLELSLEDIPKGLLAEFVSASANFPLFRRVEIESQTYIDGGIYNNAPVNMAIERGYNDIILVDLHYRRLKDYFDIWCAHGNEEIEFTVISPQHNYVDLFEFNGSDLRKTLVQGYLDTYSAMGKIFSGYSYISSSTGDLKKRFMSLRIDQKREALALLGIGGVDGDGERMWISLEKFMERSGGDAETIFLKILDRFASLLGLERLHLYDTDELLGIISGSIDDTLTVSGGFSNREYMEMERFLRYIHENTQGDGSSLEIYNLISNTIESLLESCVGLN</sequence>
<keyword evidence="2 4" id="KW-0442">Lipid degradation</keyword>
<proteinExistence type="predicted"/>
<dbReference type="Proteomes" id="UP000250796">
    <property type="component" value="Chromosome MESINF"/>
</dbReference>
<dbReference type="Gene3D" id="3.40.1090.10">
    <property type="entry name" value="Cytosolic phospholipase A2 catalytic domain"/>
    <property type="match status" value="2"/>
</dbReference>
<evidence type="ECO:0000313" key="6">
    <source>
        <dbReference type="EMBL" id="SSC13959.1"/>
    </source>
</evidence>
<feature type="short sequence motif" description="DGA/G" evidence="4">
    <location>
        <begin position="198"/>
        <end position="200"/>
    </location>
</feature>
<name>A0A7Z7PQ06_9BACT</name>
<dbReference type="PANTHER" id="PTHR14226:SF29">
    <property type="entry name" value="NEUROPATHY TARGET ESTERASE SWS"/>
    <property type="match status" value="1"/>
</dbReference>
<feature type="active site" description="Proton acceptor" evidence="4">
    <location>
        <position position="198"/>
    </location>
</feature>
<keyword evidence="1 4" id="KW-0378">Hydrolase</keyword>
<dbReference type="InterPro" id="IPR002641">
    <property type="entry name" value="PNPLA_dom"/>
</dbReference>
<accession>A0A7Z7PQ06</accession>
<feature type="short sequence motif" description="GXSXG" evidence="4">
    <location>
        <begin position="56"/>
        <end position="60"/>
    </location>
</feature>
<feature type="domain" description="PNPLA" evidence="5">
    <location>
        <begin position="25"/>
        <end position="211"/>
    </location>
</feature>
<dbReference type="SUPFAM" id="SSF52151">
    <property type="entry name" value="FabD/lysophospholipase-like"/>
    <property type="match status" value="1"/>
</dbReference>
<dbReference type="EMBL" id="LS974202">
    <property type="protein sequence ID" value="SSC13959.1"/>
    <property type="molecule type" value="Genomic_DNA"/>
</dbReference>
<dbReference type="InterPro" id="IPR050301">
    <property type="entry name" value="NTE"/>
</dbReference>
<evidence type="ECO:0000313" key="7">
    <source>
        <dbReference type="Proteomes" id="UP000250796"/>
    </source>
</evidence>
<dbReference type="RefSeq" id="WP_169700159.1">
    <property type="nucleotide sequence ID" value="NZ_LS974202.1"/>
</dbReference>
<dbReference type="PROSITE" id="PS51635">
    <property type="entry name" value="PNPLA"/>
    <property type="match status" value="1"/>
</dbReference>
<evidence type="ECO:0000259" key="5">
    <source>
        <dbReference type="PROSITE" id="PS51635"/>
    </source>
</evidence>
<feature type="active site" description="Nucleophile" evidence="4">
    <location>
        <position position="58"/>
    </location>
</feature>
<keyword evidence="3 4" id="KW-0443">Lipid metabolism</keyword>
<dbReference type="GO" id="GO:0016787">
    <property type="term" value="F:hydrolase activity"/>
    <property type="evidence" value="ECO:0007669"/>
    <property type="project" value="UniProtKB-UniRule"/>
</dbReference>
<comment type="caution">
    <text evidence="4">Lacks conserved residue(s) required for the propagation of feature annotation.</text>
</comment>
<dbReference type="GO" id="GO:0016042">
    <property type="term" value="P:lipid catabolic process"/>
    <property type="evidence" value="ECO:0007669"/>
    <property type="project" value="UniProtKB-UniRule"/>
</dbReference>
<dbReference type="KEGG" id="minf:MESINF_2519"/>
<dbReference type="InterPro" id="IPR016035">
    <property type="entry name" value="Acyl_Trfase/lysoPLipase"/>
</dbReference>
<organism evidence="6 7">
    <name type="scientific">Mesotoga infera</name>
    <dbReference type="NCBI Taxonomy" id="1236046"/>
    <lineage>
        <taxon>Bacteria</taxon>
        <taxon>Thermotogati</taxon>
        <taxon>Thermotogota</taxon>
        <taxon>Thermotogae</taxon>
        <taxon>Kosmotogales</taxon>
        <taxon>Kosmotogaceae</taxon>
        <taxon>Mesotoga</taxon>
    </lineage>
</organism>
<dbReference type="PANTHER" id="PTHR14226">
    <property type="entry name" value="NEUROPATHY TARGET ESTERASE/SWISS CHEESE D.MELANOGASTER"/>
    <property type="match status" value="1"/>
</dbReference>
<evidence type="ECO:0000256" key="3">
    <source>
        <dbReference type="ARBA" id="ARBA00023098"/>
    </source>
</evidence>
<dbReference type="Pfam" id="PF01734">
    <property type="entry name" value="Patatin"/>
    <property type="match status" value="1"/>
</dbReference>
<gene>
    <name evidence="6" type="ORF">MESINF_2519</name>
</gene>